<keyword evidence="2" id="KW-1185">Reference proteome</keyword>
<proteinExistence type="predicted"/>
<accession>A0ABR4NAU3</accession>
<dbReference type="Gene3D" id="3.40.630.30">
    <property type="match status" value="1"/>
</dbReference>
<evidence type="ECO:0008006" key="3">
    <source>
        <dbReference type="Google" id="ProtNLM"/>
    </source>
</evidence>
<organism evidence="1 2">
    <name type="scientific">Polyrhizophydium stewartii</name>
    <dbReference type="NCBI Taxonomy" id="2732419"/>
    <lineage>
        <taxon>Eukaryota</taxon>
        <taxon>Fungi</taxon>
        <taxon>Fungi incertae sedis</taxon>
        <taxon>Chytridiomycota</taxon>
        <taxon>Chytridiomycota incertae sedis</taxon>
        <taxon>Chytridiomycetes</taxon>
        <taxon>Rhizophydiales</taxon>
        <taxon>Rhizophydiales incertae sedis</taxon>
        <taxon>Polyrhizophydium</taxon>
    </lineage>
</organism>
<sequence>MSHLLQVLLVRQPTTDESLRLARRLAVSGPAPYVIQTIGQLVRSTKSPKRSLYESMDHLIVVHRAAPRPDGEHLTLASLADADMVLVGLFGTERGARHEGTLSARPTAGRTDAEVNEAVRLALAAIKAEMPSHLDPETSFIMYASCPTPIVNYIIKEMPLLWDDHLYEMYASDKAPTQFGVHMGSSWVDEQTGETFFVDRIRVSDIDYVSASQCLLGQERIVLTLRARERCNQMLAEKTVDYDFDYLEFITQTYPFTELNCMIRAFPKGVDPPTASHEQGEPAAWVSTHHDLSIAALAIREAFRRRKLAAKCVEVVSHPQSEFMRTHFPALFGESTTPPVSFGMVKDGNVASIRTMEGCGFSKVEGVRFHWIGIKLASIPSVE</sequence>
<name>A0ABR4NAU3_9FUNG</name>
<dbReference type="EMBL" id="JADGIZ020000016">
    <property type="protein sequence ID" value="KAL2916561.1"/>
    <property type="molecule type" value="Genomic_DNA"/>
</dbReference>
<reference evidence="1 2" key="1">
    <citation type="submission" date="2023-09" db="EMBL/GenBank/DDBJ databases">
        <title>Pangenome analysis of Batrachochytrium dendrobatidis and related Chytrids.</title>
        <authorList>
            <person name="Yacoub M.N."/>
            <person name="Stajich J.E."/>
            <person name="James T.Y."/>
        </authorList>
    </citation>
    <scope>NUCLEOTIDE SEQUENCE [LARGE SCALE GENOMIC DNA]</scope>
    <source>
        <strain evidence="1 2">JEL0888</strain>
    </source>
</reference>
<comment type="caution">
    <text evidence="1">The sequence shown here is derived from an EMBL/GenBank/DDBJ whole genome shotgun (WGS) entry which is preliminary data.</text>
</comment>
<dbReference type="Proteomes" id="UP001527925">
    <property type="component" value="Unassembled WGS sequence"/>
</dbReference>
<evidence type="ECO:0000313" key="1">
    <source>
        <dbReference type="EMBL" id="KAL2916561.1"/>
    </source>
</evidence>
<gene>
    <name evidence="1" type="ORF">HK105_203994</name>
</gene>
<evidence type="ECO:0000313" key="2">
    <source>
        <dbReference type="Proteomes" id="UP001527925"/>
    </source>
</evidence>
<protein>
    <recommendedName>
        <fullName evidence="3">N-acetyltransferase domain-containing protein</fullName>
    </recommendedName>
</protein>